<evidence type="ECO:0000256" key="2">
    <source>
        <dbReference type="SAM" id="Phobius"/>
    </source>
</evidence>
<sequence>MKSEAGKWSRRFLSVDLICSQVLGAMLFVDWVQRFVFDVMAGRVLTSSERGVFLLLGATVALLLRSAFRRWGLCRWVGRASLAIAVVHTILPFDGLSLASIFVLISAVVMEIAMKRSGSCVQIARSGLVHRYGGCEEDSSPRVELSETTSQTPIIPGDEREPAGDTVPVTYAPNSTAVLEKPVVALEVKARTLDIAAITHMTFPLARHGDAANDPAQVLPAGMALSDPDSLGSYIRVQLRVMAGSNALCVSRYLIQYAVTAIQGECLSTIAEVDAVLQRIIDAAARRERSDGSATICLEDVREALRGT</sequence>
<protein>
    <submittedName>
        <fullName evidence="3">Uncharacterized protein</fullName>
    </submittedName>
</protein>
<name>A0ABU9QK14_9BURK</name>
<feature type="transmembrane region" description="Helical" evidence="2">
    <location>
        <begin position="12"/>
        <end position="31"/>
    </location>
</feature>
<organism evidence="3 4">
    <name type="scientific">Paraburkholderia sabiae</name>
    <dbReference type="NCBI Taxonomy" id="273251"/>
    <lineage>
        <taxon>Bacteria</taxon>
        <taxon>Pseudomonadati</taxon>
        <taxon>Pseudomonadota</taxon>
        <taxon>Betaproteobacteria</taxon>
        <taxon>Burkholderiales</taxon>
        <taxon>Burkholderiaceae</taxon>
        <taxon>Paraburkholderia</taxon>
    </lineage>
</organism>
<gene>
    <name evidence="3" type="ORF">V4C55_28950</name>
</gene>
<evidence type="ECO:0000313" key="3">
    <source>
        <dbReference type="EMBL" id="MEM5289757.1"/>
    </source>
</evidence>
<keyword evidence="2" id="KW-0812">Transmembrane</keyword>
<dbReference type="Proteomes" id="UP001494588">
    <property type="component" value="Unassembled WGS sequence"/>
</dbReference>
<reference evidence="3 4" key="1">
    <citation type="submission" date="2024-01" db="EMBL/GenBank/DDBJ databases">
        <title>The diversity of rhizobia nodulating Mimosa spp. in eleven states of Brazil covering several biomes is determined by host plant, location, and edaphic factors.</title>
        <authorList>
            <person name="Rouws L."/>
            <person name="Barauna A."/>
            <person name="Beukes C."/>
            <person name="De Faria S.M."/>
            <person name="Gross E."/>
            <person name="Dos Reis Junior F.B."/>
            <person name="Simon M."/>
            <person name="Maluk M."/>
            <person name="Odee D.W."/>
            <person name="Kenicer G."/>
            <person name="Young J.P.W."/>
            <person name="Reis V.M."/>
            <person name="Zilli J."/>
            <person name="James E.K."/>
        </authorList>
    </citation>
    <scope>NUCLEOTIDE SEQUENCE [LARGE SCALE GENOMIC DNA]</scope>
    <source>
        <strain evidence="3 4">JPY77</strain>
    </source>
</reference>
<accession>A0ABU9QK14</accession>
<comment type="caution">
    <text evidence="3">The sequence shown here is derived from an EMBL/GenBank/DDBJ whole genome shotgun (WGS) entry which is preliminary data.</text>
</comment>
<feature type="transmembrane region" description="Helical" evidence="2">
    <location>
        <begin position="80"/>
        <end position="110"/>
    </location>
</feature>
<keyword evidence="2" id="KW-0472">Membrane</keyword>
<evidence type="ECO:0000313" key="4">
    <source>
        <dbReference type="Proteomes" id="UP001494588"/>
    </source>
</evidence>
<feature type="transmembrane region" description="Helical" evidence="2">
    <location>
        <begin position="51"/>
        <end position="68"/>
    </location>
</feature>
<keyword evidence="4" id="KW-1185">Reference proteome</keyword>
<dbReference type="RefSeq" id="WP_201651027.1">
    <property type="nucleotide sequence ID" value="NZ_CAJHCS010000010.1"/>
</dbReference>
<evidence type="ECO:0000256" key="1">
    <source>
        <dbReference type="SAM" id="MobiDB-lite"/>
    </source>
</evidence>
<keyword evidence="2" id="KW-1133">Transmembrane helix</keyword>
<feature type="region of interest" description="Disordered" evidence="1">
    <location>
        <begin position="139"/>
        <end position="163"/>
    </location>
</feature>
<proteinExistence type="predicted"/>
<dbReference type="EMBL" id="JAZHGC010000028">
    <property type="protein sequence ID" value="MEM5289757.1"/>
    <property type="molecule type" value="Genomic_DNA"/>
</dbReference>